<evidence type="ECO:0000313" key="9">
    <source>
        <dbReference type="EnsemblPlants" id="AES95073"/>
    </source>
</evidence>
<dbReference type="InterPro" id="IPR011011">
    <property type="entry name" value="Znf_FYVE_PHD"/>
</dbReference>
<dbReference type="SMART" id="SM00249">
    <property type="entry name" value="PHD"/>
    <property type="match status" value="1"/>
</dbReference>
<name>G7KGD1_MEDTR</name>
<keyword evidence="2" id="KW-0863">Zinc-finger</keyword>
<dbReference type="eggNOG" id="KOG1081">
    <property type="taxonomic scope" value="Eukaryota"/>
</dbReference>
<feature type="domain" description="GYF" evidence="6">
    <location>
        <begin position="332"/>
        <end position="386"/>
    </location>
</feature>
<dbReference type="InterPro" id="IPR035445">
    <property type="entry name" value="GYF-like_dom_sf"/>
</dbReference>
<dbReference type="eggNOG" id="KOG1946">
    <property type="taxonomic scope" value="Eukaryota"/>
</dbReference>
<protein>
    <submittedName>
        <fullName evidence="7">GYF domain protein</fullName>
    </submittedName>
    <submittedName>
        <fullName evidence="8">Putative chromatin regulator PHD family</fullName>
    </submittedName>
</protein>
<dbReference type="PaxDb" id="3880-AES95073"/>
<dbReference type="AlphaFoldDB" id="G7KGD1"/>
<reference evidence="7 10" key="1">
    <citation type="journal article" date="2011" name="Nature">
        <title>The Medicago genome provides insight into the evolution of rhizobial symbioses.</title>
        <authorList>
            <person name="Young N.D."/>
            <person name="Debelle F."/>
            <person name="Oldroyd G.E."/>
            <person name="Geurts R."/>
            <person name="Cannon S.B."/>
            <person name="Udvardi M.K."/>
            <person name="Benedito V.A."/>
            <person name="Mayer K.F."/>
            <person name="Gouzy J."/>
            <person name="Schoof H."/>
            <person name="Van de Peer Y."/>
            <person name="Proost S."/>
            <person name="Cook D.R."/>
            <person name="Meyers B.C."/>
            <person name="Spannagl M."/>
            <person name="Cheung F."/>
            <person name="De Mita S."/>
            <person name="Krishnakumar V."/>
            <person name="Gundlach H."/>
            <person name="Zhou S."/>
            <person name="Mudge J."/>
            <person name="Bharti A.K."/>
            <person name="Murray J.D."/>
            <person name="Naoumkina M.A."/>
            <person name="Rosen B."/>
            <person name="Silverstein K.A."/>
            <person name="Tang H."/>
            <person name="Rombauts S."/>
            <person name="Zhao P.X."/>
            <person name="Zhou P."/>
            <person name="Barbe V."/>
            <person name="Bardou P."/>
            <person name="Bechner M."/>
            <person name="Bellec A."/>
            <person name="Berger A."/>
            <person name="Berges H."/>
            <person name="Bidwell S."/>
            <person name="Bisseling T."/>
            <person name="Choisne N."/>
            <person name="Couloux A."/>
            <person name="Denny R."/>
            <person name="Deshpande S."/>
            <person name="Dai X."/>
            <person name="Doyle J.J."/>
            <person name="Dudez A.M."/>
            <person name="Farmer A.D."/>
            <person name="Fouteau S."/>
            <person name="Franken C."/>
            <person name="Gibelin C."/>
            <person name="Gish J."/>
            <person name="Goldstein S."/>
            <person name="Gonzalez A.J."/>
            <person name="Green P.J."/>
            <person name="Hallab A."/>
            <person name="Hartog M."/>
            <person name="Hua A."/>
            <person name="Humphray S.J."/>
            <person name="Jeong D.H."/>
            <person name="Jing Y."/>
            <person name="Jocker A."/>
            <person name="Kenton S.M."/>
            <person name="Kim D.J."/>
            <person name="Klee K."/>
            <person name="Lai H."/>
            <person name="Lang C."/>
            <person name="Lin S."/>
            <person name="Macmil S.L."/>
            <person name="Magdelenat G."/>
            <person name="Matthews L."/>
            <person name="McCorrison J."/>
            <person name="Monaghan E.L."/>
            <person name="Mun J.H."/>
            <person name="Najar F.Z."/>
            <person name="Nicholson C."/>
            <person name="Noirot C."/>
            <person name="O'Bleness M."/>
            <person name="Paule C.R."/>
            <person name="Poulain J."/>
            <person name="Prion F."/>
            <person name="Qin B."/>
            <person name="Qu C."/>
            <person name="Retzel E.F."/>
            <person name="Riddle C."/>
            <person name="Sallet E."/>
            <person name="Samain S."/>
            <person name="Samson N."/>
            <person name="Sanders I."/>
            <person name="Saurat O."/>
            <person name="Scarpelli C."/>
            <person name="Schiex T."/>
            <person name="Segurens B."/>
            <person name="Severin A.J."/>
            <person name="Sherrier D.J."/>
            <person name="Shi R."/>
            <person name="Sims S."/>
            <person name="Singer S.R."/>
            <person name="Sinharoy S."/>
            <person name="Sterck L."/>
            <person name="Viollet A."/>
            <person name="Wang B.B."/>
            <person name="Wang K."/>
            <person name="Wang M."/>
            <person name="Wang X."/>
            <person name="Warfsmann J."/>
            <person name="Weissenbach J."/>
            <person name="White D.D."/>
            <person name="White J.D."/>
            <person name="Wiley G.B."/>
            <person name="Wincker P."/>
            <person name="Xing Y."/>
            <person name="Yang L."/>
            <person name="Yao Z."/>
            <person name="Ying F."/>
            <person name="Zhai J."/>
            <person name="Zhou L."/>
            <person name="Zuber A."/>
            <person name="Denarie J."/>
            <person name="Dixon R.A."/>
            <person name="May G.D."/>
            <person name="Schwartz D.C."/>
            <person name="Rogers J."/>
            <person name="Quetier F."/>
            <person name="Town C.D."/>
            <person name="Roe B.A."/>
        </authorList>
    </citation>
    <scope>NUCLEOTIDE SEQUENCE [LARGE SCALE GENOMIC DNA]</scope>
    <source>
        <strain evidence="7">A17</strain>
        <strain evidence="9 10">cv. Jemalong A17</strain>
    </source>
</reference>
<dbReference type="SUPFAM" id="SSF57903">
    <property type="entry name" value="FYVE/PHD zinc finger"/>
    <property type="match status" value="1"/>
</dbReference>
<reference evidence="8" key="4">
    <citation type="journal article" date="2018" name="Nat. Plants">
        <title>Whole-genome landscape of Medicago truncatula symbiotic genes.</title>
        <authorList>
            <person name="Pecrix Y."/>
            <person name="Gamas P."/>
            <person name="Carrere S."/>
        </authorList>
    </citation>
    <scope>NUCLEOTIDE SEQUENCE</scope>
    <source>
        <tissue evidence="8">Leaves</tissue>
    </source>
</reference>
<feature type="region of interest" description="Disordered" evidence="5">
    <location>
        <begin position="513"/>
        <end position="573"/>
    </location>
</feature>
<dbReference type="InterPro" id="IPR003169">
    <property type="entry name" value="GYF"/>
</dbReference>
<dbReference type="SUPFAM" id="SSF55277">
    <property type="entry name" value="GYF domain"/>
    <property type="match status" value="1"/>
</dbReference>
<dbReference type="Gramene" id="rna29293">
    <property type="protein sequence ID" value="RHN54284.1"/>
    <property type="gene ID" value="gene29293"/>
</dbReference>
<evidence type="ECO:0000259" key="6">
    <source>
        <dbReference type="PROSITE" id="PS50829"/>
    </source>
</evidence>
<sequence length="707" mass="77019">MEQNHHQPIQQPVIPPPIPVTGGEITVSEQTQMIGVNATDADVAVNKKRGRPPKGTVHAPVVKKPKDEEDVCFICFDGGSLVLCDHRGCPKAYHPACVKRDEEFFRLAEKWKCGWHLCSDCGKSCHYMCYTCPYSLCKGCTKQESDFVSVRGNKGLCGACLRTIMLIENSAQGIECEVDFDDRSSWEYLFKVYWLYLKGKLSLNFDEILRAKNPWKGAVRVSCKVQTPRKRHHLKVDNGCGSENSCIVDSNSPINKKAKGNVWDSVVDVVGRSAQELSTTCELNVNTCTIKNEMNTNESAINDGTDAGVSRLGDSGVAEDISSLLHSTGMEQPVWHYQDPTGKVHGPFSMSLLCKLKGTEYFSPDLRVWRVDEKQENSILLSDALSWKCSQNVSLPLNCEQQSLGASVTLENKENSQDGLGNATRSEICANNQIFKQSDEEKVGDTCTPPNGTDESVKSNGGYTPSPGVTTQADGNISDGQSGYFERREESPKCEISCHGGPDVHLALPSTAFDENLNDKPSDEVVEGLGNDKKLEVNGNLGSNGSSEGPSNSGQSDQKQSDNEENPGQSSGQNWMMAALFGDDFLVDDSVSNLLDAVAAEEKHSVTEPSAEEWDIDVFTDGAITDCLQGIILPDFDAGKGDALSSSGDLHLPSQSTVANGQPFQQADVHNQQTISGEQSSKTAEVEAPFPGICWNQTHQFPWGPTR</sequence>
<dbReference type="InterPro" id="IPR001965">
    <property type="entry name" value="Znf_PHD"/>
</dbReference>
<dbReference type="eggNOG" id="KOG1862">
    <property type="taxonomic scope" value="Eukaryota"/>
</dbReference>
<dbReference type="InterPro" id="IPR013083">
    <property type="entry name" value="Znf_RING/FYVE/PHD"/>
</dbReference>
<dbReference type="PROSITE" id="PS01359">
    <property type="entry name" value="ZF_PHD_1"/>
    <property type="match status" value="1"/>
</dbReference>
<evidence type="ECO:0000256" key="3">
    <source>
        <dbReference type="ARBA" id="ARBA00022833"/>
    </source>
</evidence>
<evidence type="ECO:0000313" key="10">
    <source>
        <dbReference type="Proteomes" id="UP000002051"/>
    </source>
</evidence>
<proteinExistence type="predicted"/>
<feature type="region of interest" description="Disordered" evidence="5">
    <location>
        <begin position="439"/>
        <end position="496"/>
    </location>
</feature>
<keyword evidence="10" id="KW-1185">Reference proteome</keyword>
<dbReference type="FunFam" id="3.30.40.10:FF:000303">
    <property type="entry name" value="Zinc finger CCCH domain-containing protein 19"/>
    <property type="match status" value="1"/>
</dbReference>
<feature type="compositionally biased region" description="Low complexity" evidence="5">
    <location>
        <begin position="538"/>
        <end position="556"/>
    </location>
</feature>
<dbReference type="EMBL" id="CM001221">
    <property type="protein sequence ID" value="AES95073.1"/>
    <property type="molecule type" value="Genomic_DNA"/>
</dbReference>
<dbReference type="KEGG" id="mtr:11412174"/>
<keyword evidence="4" id="KW-0238">DNA-binding</keyword>
<dbReference type="SMART" id="SM00444">
    <property type="entry name" value="GYF"/>
    <property type="match status" value="1"/>
</dbReference>
<evidence type="ECO:0000313" key="7">
    <source>
        <dbReference type="EMBL" id="AES95073.1"/>
    </source>
</evidence>
<keyword evidence="3" id="KW-0862">Zinc</keyword>
<accession>G7KGD1</accession>
<evidence type="ECO:0000256" key="4">
    <source>
        <dbReference type="ARBA" id="ARBA00023125"/>
    </source>
</evidence>
<dbReference type="Gene3D" id="3.30.1490.40">
    <property type="match status" value="1"/>
</dbReference>
<dbReference type="GO" id="GO:0008270">
    <property type="term" value="F:zinc ion binding"/>
    <property type="evidence" value="ECO:0007669"/>
    <property type="project" value="UniProtKB-KW"/>
</dbReference>
<dbReference type="Proteomes" id="UP000265566">
    <property type="component" value="Chromosome 5"/>
</dbReference>
<dbReference type="InterPro" id="IPR019786">
    <property type="entry name" value="Zinc_finger_PHD-type_CS"/>
</dbReference>
<dbReference type="EnsemblPlants" id="AES95073">
    <property type="protein sequence ID" value="AES95073"/>
    <property type="gene ID" value="MTR_5g021450"/>
</dbReference>
<dbReference type="GO" id="GO:0003677">
    <property type="term" value="F:DNA binding"/>
    <property type="evidence" value="ECO:0007669"/>
    <property type="project" value="UniProtKB-KW"/>
</dbReference>
<dbReference type="ExpressionAtlas" id="G7KGD1">
    <property type="expression patterns" value="differential"/>
</dbReference>
<dbReference type="CDD" id="cd15568">
    <property type="entry name" value="PHD5_NSD"/>
    <property type="match status" value="1"/>
</dbReference>
<dbReference type="OMA" id="IASMERP"/>
<gene>
    <name evidence="9" type="primary">11412174</name>
    <name evidence="7" type="ordered locus">MTR_5g021450</name>
    <name evidence="8" type="ORF">MtrunA17_Chr5g0405031</name>
</gene>
<dbReference type="Gene3D" id="3.30.40.10">
    <property type="entry name" value="Zinc/RING finger domain, C3HC4 (zinc finger)"/>
    <property type="match status" value="1"/>
</dbReference>
<dbReference type="STRING" id="3880.G7KGD1"/>
<reference evidence="9" key="3">
    <citation type="submission" date="2015-04" db="UniProtKB">
        <authorList>
            <consortium name="EnsemblPlants"/>
        </authorList>
    </citation>
    <scope>IDENTIFICATION</scope>
    <source>
        <strain evidence="9">cv. Jemalong A17</strain>
    </source>
</reference>
<dbReference type="Proteomes" id="UP000002051">
    <property type="component" value="Chromosome 5"/>
</dbReference>
<feature type="compositionally biased region" description="Polar residues" evidence="5">
    <location>
        <begin position="448"/>
        <end position="481"/>
    </location>
</feature>
<keyword evidence="1" id="KW-0479">Metal-binding</keyword>
<evidence type="ECO:0000256" key="1">
    <source>
        <dbReference type="ARBA" id="ARBA00022723"/>
    </source>
</evidence>
<evidence type="ECO:0000256" key="5">
    <source>
        <dbReference type="SAM" id="MobiDB-lite"/>
    </source>
</evidence>
<dbReference type="EMBL" id="PSQE01000005">
    <property type="protein sequence ID" value="RHN54284.1"/>
    <property type="molecule type" value="Genomic_DNA"/>
</dbReference>
<reference evidence="7 10" key="2">
    <citation type="journal article" date="2014" name="BMC Genomics">
        <title>An improved genome release (version Mt4.0) for the model legume Medicago truncatula.</title>
        <authorList>
            <person name="Tang H."/>
            <person name="Krishnakumar V."/>
            <person name="Bidwell S."/>
            <person name="Rosen B."/>
            <person name="Chan A."/>
            <person name="Zhou S."/>
            <person name="Gentzbittel L."/>
            <person name="Childs K.L."/>
            <person name="Yandell M."/>
            <person name="Gundlach H."/>
            <person name="Mayer K.F."/>
            <person name="Schwartz D.C."/>
            <person name="Town C.D."/>
        </authorList>
    </citation>
    <scope>GENOME REANNOTATION</scope>
    <source>
        <strain evidence="9 10">cv. Jemalong A17</strain>
    </source>
</reference>
<evidence type="ECO:0000256" key="2">
    <source>
        <dbReference type="ARBA" id="ARBA00022771"/>
    </source>
</evidence>
<dbReference type="PANTHER" id="PTHR46695">
    <property type="entry name" value="ZINC FINGER CCCH DOMAIN-CONTAINING PROTEIN 44-RELATED"/>
    <property type="match status" value="1"/>
</dbReference>
<dbReference type="PROSITE" id="PS50829">
    <property type="entry name" value="GYF"/>
    <property type="match status" value="1"/>
</dbReference>
<dbReference type="PANTHER" id="PTHR46695:SF4">
    <property type="entry name" value="ZINC FINGER CCCH DOMAIN-CONTAINING PROTEIN 44"/>
    <property type="match status" value="1"/>
</dbReference>
<evidence type="ECO:0000313" key="8">
    <source>
        <dbReference type="EMBL" id="RHN54284.1"/>
    </source>
</evidence>
<organism evidence="7 10">
    <name type="scientific">Medicago truncatula</name>
    <name type="common">Barrel medic</name>
    <name type="synonym">Medicago tribuloides</name>
    <dbReference type="NCBI Taxonomy" id="3880"/>
    <lineage>
        <taxon>Eukaryota</taxon>
        <taxon>Viridiplantae</taxon>
        <taxon>Streptophyta</taxon>
        <taxon>Embryophyta</taxon>
        <taxon>Tracheophyta</taxon>
        <taxon>Spermatophyta</taxon>
        <taxon>Magnoliopsida</taxon>
        <taxon>eudicotyledons</taxon>
        <taxon>Gunneridae</taxon>
        <taxon>Pentapetalae</taxon>
        <taxon>rosids</taxon>
        <taxon>fabids</taxon>
        <taxon>Fabales</taxon>
        <taxon>Fabaceae</taxon>
        <taxon>Papilionoideae</taxon>
        <taxon>50 kb inversion clade</taxon>
        <taxon>NPAAA clade</taxon>
        <taxon>Hologalegina</taxon>
        <taxon>IRL clade</taxon>
        <taxon>Trifolieae</taxon>
        <taxon>Medicago</taxon>
    </lineage>
</organism>
<dbReference type="Pfam" id="PF02213">
    <property type="entry name" value="GYF"/>
    <property type="match status" value="1"/>
</dbReference>
<dbReference type="OrthoDB" id="6415790at2759"/>